<comment type="caution">
    <text evidence="1">The sequence shown here is derived from an EMBL/GenBank/DDBJ whole genome shotgun (WGS) entry which is preliminary data.</text>
</comment>
<dbReference type="AlphaFoldDB" id="A0A4Y2AQY0"/>
<evidence type="ECO:0000313" key="2">
    <source>
        <dbReference type="Proteomes" id="UP000499080"/>
    </source>
</evidence>
<proteinExistence type="predicted"/>
<dbReference type="Proteomes" id="UP000499080">
    <property type="component" value="Unassembled WGS sequence"/>
</dbReference>
<organism evidence="1 2">
    <name type="scientific">Araneus ventricosus</name>
    <name type="common">Orbweaver spider</name>
    <name type="synonym">Epeira ventricosa</name>
    <dbReference type="NCBI Taxonomy" id="182803"/>
    <lineage>
        <taxon>Eukaryota</taxon>
        <taxon>Metazoa</taxon>
        <taxon>Ecdysozoa</taxon>
        <taxon>Arthropoda</taxon>
        <taxon>Chelicerata</taxon>
        <taxon>Arachnida</taxon>
        <taxon>Araneae</taxon>
        <taxon>Araneomorphae</taxon>
        <taxon>Entelegynae</taxon>
        <taxon>Araneoidea</taxon>
        <taxon>Araneidae</taxon>
        <taxon>Araneus</taxon>
    </lineage>
</organism>
<name>A0A4Y2AQY0_ARAVE</name>
<protein>
    <submittedName>
        <fullName evidence="1">Uncharacterized protein</fullName>
    </submittedName>
</protein>
<keyword evidence="2" id="KW-1185">Reference proteome</keyword>
<sequence length="120" mass="13688">MTDTQQKYLWHKLNGRSLNLRPISNILYLDTLSPLEVCRWSSGPPCMHGENLSTQESLPRCSLTLEDGRRNETKIDGNELKPRLRLRAVTCSPLTAKIPAFAVAVFVRRSGYRETSSRDR</sequence>
<evidence type="ECO:0000313" key="1">
    <source>
        <dbReference type="EMBL" id="GBL81605.1"/>
    </source>
</evidence>
<dbReference type="EMBL" id="BGPR01000026">
    <property type="protein sequence ID" value="GBL81605.1"/>
    <property type="molecule type" value="Genomic_DNA"/>
</dbReference>
<accession>A0A4Y2AQY0</accession>
<reference evidence="1 2" key="1">
    <citation type="journal article" date="2019" name="Sci. Rep.">
        <title>Orb-weaving spider Araneus ventricosus genome elucidates the spidroin gene catalogue.</title>
        <authorList>
            <person name="Kono N."/>
            <person name="Nakamura H."/>
            <person name="Ohtoshi R."/>
            <person name="Moran D.A.P."/>
            <person name="Shinohara A."/>
            <person name="Yoshida Y."/>
            <person name="Fujiwara M."/>
            <person name="Mori M."/>
            <person name="Tomita M."/>
            <person name="Arakawa K."/>
        </authorList>
    </citation>
    <scope>NUCLEOTIDE SEQUENCE [LARGE SCALE GENOMIC DNA]</scope>
</reference>
<gene>
    <name evidence="1" type="ORF">AVEN_93402_1</name>
</gene>